<protein>
    <submittedName>
        <fullName evidence="1">Uncharacterized protein</fullName>
    </submittedName>
</protein>
<dbReference type="AlphaFoldDB" id="A0A5B7CNU7"/>
<dbReference type="EMBL" id="VSRR010000133">
    <property type="protein sequence ID" value="MPC10855.1"/>
    <property type="molecule type" value="Genomic_DNA"/>
</dbReference>
<accession>A0A5B7CNU7</accession>
<evidence type="ECO:0000313" key="1">
    <source>
        <dbReference type="EMBL" id="MPC10855.1"/>
    </source>
</evidence>
<proteinExistence type="predicted"/>
<organism evidence="1 2">
    <name type="scientific">Portunus trituberculatus</name>
    <name type="common">Swimming crab</name>
    <name type="synonym">Neptunus trituberculatus</name>
    <dbReference type="NCBI Taxonomy" id="210409"/>
    <lineage>
        <taxon>Eukaryota</taxon>
        <taxon>Metazoa</taxon>
        <taxon>Ecdysozoa</taxon>
        <taxon>Arthropoda</taxon>
        <taxon>Crustacea</taxon>
        <taxon>Multicrustacea</taxon>
        <taxon>Malacostraca</taxon>
        <taxon>Eumalacostraca</taxon>
        <taxon>Eucarida</taxon>
        <taxon>Decapoda</taxon>
        <taxon>Pleocyemata</taxon>
        <taxon>Brachyura</taxon>
        <taxon>Eubrachyura</taxon>
        <taxon>Portunoidea</taxon>
        <taxon>Portunidae</taxon>
        <taxon>Portuninae</taxon>
        <taxon>Portunus</taxon>
    </lineage>
</organism>
<comment type="caution">
    <text evidence="1">The sequence shown here is derived from an EMBL/GenBank/DDBJ whole genome shotgun (WGS) entry which is preliminary data.</text>
</comment>
<name>A0A5B7CNU7_PORTR</name>
<gene>
    <name evidence="1" type="ORF">E2C01_003499</name>
</gene>
<keyword evidence="2" id="KW-1185">Reference proteome</keyword>
<reference evidence="1 2" key="1">
    <citation type="submission" date="2019-05" db="EMBL/GenBank/DDBJ databases">
        <title>Another draft genome of Portunus trituberculatus and its Hox gene families provides insights of decapod evolution.</title>
        <authorList>
            <person name="Jeong J.-H."/>
            <person name="Song I."/>
            <person name="Kim S."/>
            <person name="Choi T."/>
            <person name="Kim D."/>
            <person name="Ryu S."/>
            <person name="Kim W."/>
        </authorList>
    </citation>
    <scope>NUCLEOTIDE SEQUENCE [LARGE SCALE GENOMIC DNA]</scope>
    <source>
        <tissue evidence="1">Muscle</tissue>
    </source>
</reference>
<sequence>MIPRSWVVTPKMHLGGDMGNNMGTTITKISCATNGRKLSILYRSSRINQRMRGLTLLGRDVTCLRYRRNFPEPAPN</sequence>
<dbReference type="Proteomes" id="UP000324222">
    <property type="component" value="Unassembled WGS sequence"/>
</dbReference>
<evidence type="ECO:0000313" key="2">
    <source>
        <dbReference type="Proteomes" id="UP000324222"/>
    </source>
</evidence>